<sequence length="100" mass="11551">MKIPSVDSLKDWIFTESKCGVLPSFPGHVNSDAPRKHQQVKTRKYLRELAYGIWKMERSLRYSGDDATLGHVQQGLLQFLKEAQMCFYDGQPPALHDERE</sequence>
<accession>A0A1D8NMV3</accession>
<dbReference type="GeneID" id="94583909"/>
<dbReference type="EMBL" id="CP017558">
    <property type="protein sequence ID" value="AOW06960.1"/>
    <property type="molecule type" value="Genomic_DNA"/>
</dbReference>
<gene>
    <name evidence="1" type="ORF">YALI1_F14351t</name>
</gene>
<reference evidence="1 2" key="1">
    <citation type="journal article" date="2016" name="PLoS ONE">
        <title>Sequence Assembly of Yarrowia lipolytica Strain W29/CLIB89 Shows Transposable Element Diversity.</title>
        <authorList>
            <person name="Magnan C."/>
            <person name="Yu J."/>
            <person name="Chang I."/>
            <person name="Jahn E."/>
            <person name="Kanomata Y."/>
            <person name="Wu J."/>
            <person name="Zeller M."/>
            <person name="Oakes M."/>
            <person name="Baldi P."/>
            <person name="Sandmeyer S."/>
        </authorList>
    </citation>
    <scope>NUCLEOTIDE SEQUENCE [LARGE SCALE GENOMIC DNA]</scope>
    <source>
        <strain evidence="2">CLIB89(W29)</strain>
    </source>
</reference>
<evidence type="ECO:0000313" key="2">
    <source>
        <dbReference type="Proteomes" id="UP000182444"/>
    </source>
</evidence>
<dbReference type="VEuPathDB" id="FungiDB:YALI0_C19888g"/>
<name>A0A1D8NMV3_YARLL</name>
<dbReference type="RefSeq" id="XP_068139423.1">
    <property type="nucleotide sequence ID" value="XM_068283322.1"/>
</dbReference>
<proteinExistence type="predicted"/>
<dbReference type="VEuPathDB" id="FungiDB:YALI1_F14351t"/>
<protein>
    <submittedName>
        <fullName evidence="1">Uncharacterized protein</fullName>
    </submittedName>
</protein>
<dbReference type="Proteomes" id="UP000182444">
    <property type="component" value="Chromosome 1F"/>
</dbReference>
<dbReference type="AlphaFoldDB" id="A0A1D8NMV3"/>
<evidence type="ECO:0000313" key="1">
    <source>
        <dbReference type="EMBL" id="AOW06960.1"/>
    </source>
</evidence>
<organism evidence="1 2">
    <name type="scientific">Yarrowia lipolytica</name>
    <name type="common">Candida lipolytica</name>
    <dbReference type="NCBI Taxonomy" id="4952"/>
    <lineage>
        <taxon>Eukaryota</taxon>
        <taxon>Fungi</taxon>
        <taxon>Dikarya</taxon>
        <taxon>Ascomycota</taxon>
        <taxon>Saccharomycotina</taxon>
        <taxon>Dipodascomycetes</taxon>
        <taxon>Dipodascales</taxon>
        <taxon>Dipodascales incertae sedis</taxon>
        <taxon>Yarrowia</taxon>
    </lineage>
</organism>